<keyword evidence="2" id="KW-1185">Reference proteome</keyword>
<organism evidence="1 2">
    <name type="scientific">Tsukamurella spumae</name>
    <dbReference type="NCBI Taxonomy" id="44753"/>
    <lineage>
        <taxon>Bacteria</taxon>
        <taxon>Bacillati</taxon>
        <taxon>Actinomycetota</taxon>
        <taxon>Actinomycetes</taxon>
        <taxon>Mycobacteriales</taxon>
        <taxon>Tsukamurellaceae</taxon>
        <taxon>Tsukamurella</taxon>
    </lineage>
</organism>
<name>A0A846WY66_9ACTN</name>
<proteinExistence type="predicted"/>
<gene>
    <name evidence="1" type="ORF">HF999_07280</name>
</gene>
<dbReference type="RefSeq" id="WP_168545226.1">
    <property type="nucleotide sequence ID" value="NZ_BAAAKS010000004.1"/>
</dbReference>
<protein>
    <submittedName>
        <fullName evidence="1">Uncharacterized protein</fullName>
    </submittedName>
</protein>
<dbReference type="Proteomes" id="UP000582646">
    <property type="component" value="Unassembled WGS sequence"/>
</dbReference>
<accession>A0A846WY66</accession>
<comment type="caution">
    <text evidence="1">The sequence shown here is derived from an EMBL/GenBank/DDBJ whole genome shotgun (WGS) entry which is preliminary data.</text>
</comment>
<dbReference type="AlphaFoldDB" id="A0A846WY66"/>
<reference evidence="1 2" key="1">
    <citation type="submission" date="2020-04" db="EMBL/GenBank/DDBJ databases">
        <title>MicrobeNet Type strains.</title>
        <authorList>
            <person name="Nicholson A.C."/>
        </authorList>
    </citation>
    <scope>NUCLEOTIDE SEQUENCE [LARGE SCALE GENOMIC DNA]</scope>
    <source>
        <strain evidence="1 2">DSM 44113</strain>
    </source>
</reference>
<dbReference type="EMBL" id="JAAXOQ010000007">
    <property type="protein sequence ID" value="NKY18167.1"/>
    <property type="molecule type" value="Genomic_DNA"/>
</dbReference>
<evidence type="ECO:0000313" key="2">
    <source>
        <dbReference type="Proteomes" id="UP000582646"/>
    </source>
</evidence>
<sequence length="147" mass="15789">MTAVLVSGRQWRSQLRDLFQHFRFLGLGDSENTMTSTTNHTTSDIDTSMFLNDPDPALVTEAKAAVLAALDAAPGSVIERACLARTLSKELTASAQPGAFSAFDMALSWLHGASHLSVVHVGTRTVIVGDPLVKPLDQPRVRAYLVA</sequence>
<evidence type="ECO:0000313" key="1">
    <source>
        <dbReference type="EMBL" id="NKY18167.1"/>
    </source>
</evidence>